<evidence type="ECO:0000256" key="1">
    <source>
        <dbReference type="ARBA" id="ARBA00004123"/>
    </source>
</evidence>
<dbReference type="FunFam" id="3.40.50.300:FF:001103">
    <property type="entry name" value="DNA repair protein RAD51 homolog 3"/>
    <property type="match status" value="1"/>
</dbReference>
<dbReference type="GO" id="GO:0033065">
    <property type="term" value="C:Rad51C-XRCC3 complex"/>
    <property type="evidence" value="ECO:0007669"/>
    <property type="project" value="TreeGrafter"/>
</dbReference>
<dbReference type="GO" id="GO:0007131">
    <property type="term" value="P:reciprocal meiotic recombination"/>
    <property type="evidence" value="ECO:0007669"/>
    <property type="project" value="TreeGrafter"/>
</dbReference>
<dbReference type="PROSITE" id="PS50162">
    <property type="entry name" value="RECA_2"/>
    <property type="match status" value="1"/>
</dbReference>
<keyword evidence="13" id="KW-0234">DNA repair</keyword>
<evidence type="ECO:0000256" key="18">
    <source>
        <dbReference type="SAM" id="MobiDB-lite"/>
    </source>
</evidence>
<evidence type="ECO:0000313" key="20">
    <source>
        <dbReference type="EMBL" id="TKC34387.1"/>
    </source>
</evidence>
<protein>
    <recommendedName>
        <fullName evidence="15">DNA repair protein RAD51 homolog 3</fullName>
    </recommendedName>
    <alternativeName>
        <fullName evidence="16">RAD51 homolog C</fullName>
    </alternativeName>
    <alternativeName>
        <fullName evidence="17">RAD51-like protein 2</fullName>
    </alternativeName>
</protein>
<evidence type="ECO:0000256" key="5">
    <source>
        <dbReference type="ARBA" id="ARBA00022490"/>
    </source>
</evidence>
<dbReference type="GO" id="GO:0005657">
    <property type="term" value="C:replication fork"/>
    <property type="evidence" value="ECO:0007669"/>
    <property type="project" value="TreeGrafter"/>
</dbReference>
<evidence type="ECO:0000256" key="15">
    <source>
        <dbReference type="ARBA" id="ARBA00040674"/>
    </source>
</evidence>
<dbReference type="EMBL" id="RWIC01001899">
    <property type="protein sequence ID" value="TKC34387.1"/>
    <property type="molecule type" value="Genomic_DNA"/>
</dbReference>
<keyword evidence="14" id="KW-0539">Nucleus</keyword>
<keyword evidence="6" id="KW-0597">Phosphoprotein</keyword>
<reference evidence="21" key="1">
    <citation type="journal article" date="2019" name="IScience">
        <title>Narwhal Genome Reveals Long-Term Low Genetic Diversity despite Current Large Abundance Size.</title>
        <authorList>
            <person name="Westbury M.V."/>
            <person name="Petersen B."/>
            <person name="Garde E."/>
            <person name="Heide-Jorgensen M.P."/>
            <person name="Lorenzen E.D."/>
        </authorList>
    </citation>
    <scope>NUCLEOTIDE SEQUENCE [LARGE SCALE GENOMIC DNA]</scope>
</reference>
<dbReference type="GO" id="GO:0048471">
    <property type="term" value="C:perinuclear region of cytoplasm"/>
    <property type="evidence" value="ECO:0007669"/>
    <property type="project" value="UniProtKB-SubCell"/>
</dbReference>
<dbReference type="Gene3D" id="3.40.50.300">
    <property type="entry name" value="P-loop containing nucleotide triphosphate hydrolases"/>
    <property type="match status" value="1"/>
</dbReference>
<evidence type="ECO:0000256" key="3">
    <source>
        <dbReference type="ARBA" id="ARBA00004556"/>
    </source>
</evidence>
<keyword evidence="7" id="KW-0547">Nucleotide-binding</keyword>
<evidence type="ECO:0000256" key="11">
    <source>
        <dbReference type="ARBA" id="ARBA00023128"/>
    </source>
</evidence>
<keyword evidence="8" id="KW-0227">DNA damage</keyword>
<dbReference type="InterPro" id="IPR027417">
    <property type="entry name" value="P-loop_NTPase"/>
</dbReference>
<dbReference type="InterPro" id="IPR020588">
    <property type="entry name" value="RecA_ATP-bd"/>
</dbReference>
<evidence type="ECO:0000256" key="13">
    <source>
        <dbReference type="ARBA" id="ARBA00023204"/>
    </source>
</evidence>
<comment type="subcellular location">
    <subcellularLocation>
        <location evidence="3">Cytoplasm</location>
        <location evidence="3">Perinuclear region</location>
    </subcellularLocation>
    <subcellularLocation>
        <location evidence="2">Mitochondrion</location>
    </subcellularLocation>
    <subcellularLocation>
        <location evidence="1">Nucleus</location>
    </subcellularLocation>
</comment>
<evidence type="ECO:0000256" key="6">
    <source>
        <dbReference type="ARBA" id="ARBA00022553"/>
    </source>
</evidence>
<comment type="caution">
    <text evidence="20">The sequence shown here is derived from an EMBL/GenBank/DDBJ whole genome shotgun (WGS) entry which is preliminary data.</text>
</comment>
<dbReference type="GO" id="GO:0005739">
    <property type="term" value="C:mitochondrion"/>
    <property type="evidence" value="ECO:0007669"/>
    <property type="project" value="UniProtKB-SubCell"/>
</dbReference>
<evidence type="ECO:0000256" key="2">
    <source>
        <dbReference type="ARBA" id="ARBA00004173"/>
    </source>
</evidence>
<evidence type="ECO:0000256" key="8">
    <source>
        <dbReference type="ARBA" id="ARBA00022763"/>
    </source>
</evidence>
<dbReference type="PANTHER" id="PTHR46239:SF1">
    <property type="entry name" value="DNA REPAIR PROTEIN RAD51 HOMOLOG 3"/>
    <property type="match status" value="1"/>
</dbReference>
<evidence type="ECO:0000256" key="16">
    <source>
        <dbReference type="ARBA" id="ARBA00078130"/>
    </source>
</evidence>
<gene>
    <name evidence="20" type="ORF">EI555_000537</name>
</gene>
<evidence type="ECO:0000259" key="19">
    <source>
        <dbReference type="PROSITE" id="PS50162"/>
    </source>
</evidence>
<evidence type="ECO:0000313" key="21">
    <source>
        <dbReference type="Proteomes" id="UP000308365"/>
    </source>
</evidence>
<feature type="domain" description="RecA family profile 1" evidence="19">
    <location>
        <begin position="204"/>
        <end position="385"/>
    </location>
</feature>
<sequence length="479" mass="52642">SRAARQVRAGSRASCGLLREAASSSNQPDQDTFLTQTHPSPNAGTRLARGKTWSAAEIQRRPRPAALGGCPTIPRESEGGKAAKPQSPKAQGRVQPRRGPHPSALRLTSRGVAGARARAWPLLRLRNCEPVRVKLVSAGFQTAEELLEVKPSELSKEVGISKEEALETLQIIRRECLTNKTSYSGTAESGKKCTALELLEQEHTQSFIITFCSALDNILGGGVPLTKTTEICGAPGLAVDVQIPECFGGVEGEAVFIDTEGSFMVDRVVDLANACIQHLQLIAGTHMGEEHPKALQDFTLENILSHIYYFRCRDYTELLAQVYLLPDFLSEHSKVRLVIVDGIAFPFRHDLDDLSLRTRLLNGLAQQMISLANNHRLAVILTNQMTTKIDKNQALLVPALGESWGHAATIRLIFHWDQKRRLATLYKSPSQKDATVPFQITPQGFRDAVVATACSLQTEGSLNIRKRSRDSEEEKESKD</sequence>
<proteinExistence type="inferred from homology"/>
<dbReference type="GO" id="GO:0033063">
    <property type="term" value="C:Rad51B-Rad51C-Rad51D-XRCC2 complex"/>
    <property type="evidence" value="ECO:0007669"/>
    <property type="project" value="TreeGrafter"/>
</dbReference>
<dbReference type="GO" id="GO:0008821">
    <property type="term" value="F:crossover junction DNA endonuclease activity"/>
    <property type="evidence" value="ECO:0007669"/>
    <property type="project" value="TreeGrafter"/>
</dbReference>
<dbReference type="CDD" id="cd19492">
    <property type="entry name" value="Rad51C"/>
    <property type="match status" value="1"/>
</dbReference>
<dbReference type="GO" id="GO:0000400">
    <property type="term" value="F:four-way junction DNA binding"/>
    <property type="evidence" value="ECO:0007669"/>
    <property type="project" value="TreeGrafter"/>
</dbReference>
<evidence type="ECO:0000256" key="7">
    <source>
        <dbReference type="ARBA" id="ARBA00022741"/>
    </source>
</evidence>
<keyword evidence="9" id="KW-0067">ATP-binding</keyword>
<accession>A0A4U1EFA1</accession>
<evidence type="ECO:0000256" key="4">
    <source>
        <dbReference type="ARBA" id="ARBA00007095"/>
    </source>
</evidence>
<evidence type="ECO:0000256" key="10">
    <source>
        <dbReference type="ARBA" id="ARBA00023125"/>
    </source>
</evidence>
<feature type="non-terminal residue" evidence="20">
    <location>
        <position position="1"/>
    </location>
</feature>
<evidence type="ECO:0000256" key="17">
    <source>
        <dbReference type="ARBA" id="ARBA00079681"/>
    </source>
</evidence>
<dbReference type="Proteomes" id="UP000308365">
    <property type="component" value="Unassembled WGS sequence"/>
</dbReference>
<name>A0A4U1EFA1_MONMO</name>
<dbReference type="GO" id="GO:0140664">
    <property type="term" value="F:ATP-dependent DNA damage sensor activity"/>
    <property type="evidence" value="ECO:0007669"/>
    <property type="project" value="InterPro"/>
</dbReference>
<evidence type="ECO:0000256" key="14">
    <source>
        <dbReference type="ARBA" id="ARBA00023242"/>
    </source>
</evidence>
<dbReference type="InterPro" id="IPR013632">
    <property type="entry name" value="Rad51_C"/>
</dbReference>
<evidence type="ECO:0000256" key="12">
    <source>
        <dbReference type="ARBA" id="ARBA00023172"/>
    </source>
</evidence>
<feature type="compositionally biased region" description="Polar residues" evidence="18">
    <location>
        <begin position="22"/>
        <end position="43"/>
    </location>
</feature>
<keyword evidence="5" id="KW-0963">Cytoplasm</keyword>
<evidence type="ECO:0000256" key="9">
    <source>
        <dbReference type="ARBA" id="ARBA00022840"/>
    </source>
</evidence>
<dbReference type="PANTHER" id="PTHR46239">
    <property type="entry name" value="DNA REPAIR PROTEIN RAD51 HOMOLOG 3 RAD51C"/>
    <property type="match status" value="1"/>
</dbReference>
<comment type="similarity">
    <text evidence="4">Belongs to the RecA family. RAD51 subfamily.</text>
</comment>
<organism evidence="20 21">
    <name type="scientific">Monodon monoceros</name>
    <name type="common">Narwhal</name>
    <name type="synonym">Ceratodon monodon</name>
    <dbReference type="NCBI Taxonomy" id="40151"/>
    <lineage>
        <taxon>Eukaryota</taxon>
        <taxon>Metazoa</taxon>
        <taxon>Chordata</taxon>
        <taxon>Craniata</taxon>
        <taxon>Vertebrata</taxon>
        <taxon>Euteleostomi</taxon>
        <taxon>Mammalia</taxon>
        <taxon>Eutheria</taxon>
        <taxon>Laurasiatheria</taxon>
        <taxon>Artiodactyla</taxon>
        <taxon>Whippomorpha</taxon>
        <taxon>Cetacea</taxon>
        <taxon>Odontoceti</taxon>
        <taxon>Monodontidae</taxon>
        <taxon>Monodon</taxon>
    </lineage>
</organism>
<keyword evidence="11" id="KW-0496">Mitochondrion</keyword>
<dbReference type="InterPro" id="IPR052093">
    <property type="entry name" value="HR_Repair_Mediator"/>
</dbReference>
<keyword evidence="10" id="KW-0238">DNA-binding</keyword>
<dbReference type="SUPFAM" id="SSF52540">
    <property type="entry name" value="P-loop containing nucleoside triphosphate hydrolases"/>
    <property type="match status" value="1"/>
</dbReference>
<feature type="region of interest" description="Disordered" evidence="18">
    <location>
        <begin position="1"/>
        <end position="105"/>
    </location>
</feature>
<dbReference type="GO" id="GO:0005524">
    <property type="term" value="F:ATP binding"/>
    <property type="evidence" value="ECO:0007669"/>
    <property type="project" value="UniProtKB-KW"/>
</dbReference>
<dbReference type="GO" id="GO:0000707">
    <property type="term" value="P:meiotic DNA recombinase assembly"/>
    <property type="evidence" value="ECO:0007669"/>
    <property type="project" value="TreeGrafter"/>
</dbReference>
<dbReference type="AlphaFoldDB" id="A0A4U1EFA1"/>
<keyword evidence="12" id="KW-0233">DNA recombination</keyword>
<dbReference type="Pfam" id="PF08423">
    <property type="entry name" value="Rad51"/>
    <property type="match status" value="2"/>
</dbReference>